<feature type="domain" description="Immunoglobulin V-set" evidence="7">
    <location>
        <begin position="40"/>
        <end position="125"/>
    </location>
</feature>
<dbReference type="InterPro" id="IPR051117">
    <property type="entry name" value="TRG_var/const_region"/>
</dbReference>
<evidence type="ECO:0000256" key="5">
    <source>
        <dbReference type="ARBA" id="ARBA00023170"/>
    </source>
</evidence>
<keyword evidence="4" id="KW-0472">Membrane</keyword>
<comment type="subcellular location">
    <subcellularLocation>
        <location evidence="1">Membrane</location>
    </subcellularLocation>
</comment>
<dbReference type="GO" id="GO:0016020">
    <property type="term" value="C:membrane"/>
    <property type="evidence" value="ECO:0007669"/>
    <property type="project" value="UniProtKB-SubCell"/>
</dbReference>
<evidence type="ECO:0000256" key="1">
    <source>
        <dbReference type="ARBA" id="ARBA00004370"/>
    </source>
</evidence>
<evidence type="ECO:0000256" key="4">
    <source>
        <dbReference type="ARBA" id="ARBA00023136"/>
    </source>
</evidence>
<evidence type="ECO:0000259" key="7">
    <source>
        <dbReference type="Pfam" id="PF07686"/>
    </source>
</evidence>
<reference evidence="8" key="1">
    <citation type="submission" date="2025-08" db="UniProtKB">
        <authorList>
            <consortium name="Ensembl"/>
        </authorList>
    </citation>
    <scope>IDENTIFICATION</scope>
</reference>
<dbReference type="InterPro" id="IPR013106">
    <property type="entry name" value="Ig_V-set"/>
</dbReference>
<dbReference type="Gene3D" id="2.60.40.10">
    <property type="entry name" value="Immunoglobulins"/>
    <property type="match status" value="1"/>
</dbReference>
<dbReference type="AlphaFoldDB" id="A0A8B9U0V0"/>
<dbReference type="PANTHER" id="PTHR19256">
    <property type="entry name" value="T-CELL RECEPTOR GAMMA CHAIN"/>
    <property type="match status" value="1"/>
</dbReference>
<dbReference type="PANTHER" id="PTHR19256:SF65">
    <property type="entry name" value="T CELL RECEPTOR GAMMA CONSTANT 1-RELATED"/>
    <property type="match status" value="1"/>
</dbReference>
<evidence type="ECO:0000313" key="9">
    <source>
        <dbReference type="Proteomes" id="UP000694549"/>
    </source>
</evidence>
<dbReference type="SUPFAM" id="SSF48726">
    <property type="entry name" value="Immunoglobulin"/>
    <property type="match status" value="1"/>
</dbReference>
<evidence type="ECO:0000256" key="2">
    <source>
        <dbReference type="ARBA" id="ARBA00022692"/>
    </source>
</evidence>
<keyword evidence="3" id="KW-1133">Transmembrane helix</keyword>
<sequence length="134" mass="15311">MLLLPVLLAASCWSLKPRSLFPLLPLCREHRPYAQAVPVQTPVMRTQAEGGLASMACQLTKEDTVHWYKQLPGQPIKRILYVSGKKPMFDDGTDEKKYQVMKHASEPLYSLTIYYVTQRDAGTYYSAEAFYSLY</sequence>
<keyword evidence="5" id="KW-0675">Receptor</keyword>
<dbReference type="InterPro" id="IPR013783">
    <property type="entry name" value="Ig-like_fold"/>
</dbReference>
<evidence type="ECO:0000313" key="8">
    <source>
        <dbReference type="Ensembl" id="ENSAZOP00000002197.1"/>
    </source>
</evidence>
<dbReference type="Ensembl" id="ENSAZOT00000002352.1">
    <property type="protein sequence ID" value="ENSAZOP00000002197.1"/>
    <property type="gene ID" value="ENSAZOG00000001503.1"/>
</dbReference>
<keyword evidence="9" id="KW-1185">Reference proteome</keyword>
<dbReference type="Pfam" id="PF07686">
    <property type="entry name" value="V-set"/>
    <property type="match status" value="1"/>
</dbReference>
<reference evidence="8" key="2">
    <citation type="submission" date="2025-09" db="UniProtKB">
        <authorList>
            <consortium name="Ensembl"/>
        </authorList>
    </citation>
    <scope>IDENTIFICATION</scope>
</reference>
<evidence type="ECO:0000256" key="3">
    <source>
        <dbReference type="ARBA" id="ARBA00022989"/>
    </source>
</evidence>
<keyword evidence="6" id="KW-0393">Immunoglobulin domain</keyword>
<proteinExistence type="predicted"/>
<keyword evidence="2" id="KW-0812">Transmembrane</keyword>
<name>A0A8B9U0V0_9AVES</name>
<dbReference type="Proteomes" id="UP000694549">
    <property type="component" value="Unplaced"/>
</dbReference>
<protein>
    <recommendedName>
        <fullName evidence="7">Immunoglobulin V-set domain-containing protein</fullName>
    </recommendedName>
</protein>
<accession>A0A8B9U0V0</accession>
<organism evidence="8 9">
    <name type="scientific">Anas zonorhyncha</name>
    <name type="common">Eastern spot-billed duck</name>
    <dbReference type="NCBI Taxonomy" id="75864"/>
    <lineage>
        <taxon>Eukaryota</taxon>
        <taxon>Metazoa</taxon>
        <taxon>Chordata</taxon>
        <taxon>Craniata</taxon>
        <taxon>Vertebrata</taxon>
        <taxon>Euteleostomi</taxon>
        <taxon>Archelosauria</taxon>
        <taxon>Archosauria</taxon>
        <taxon>Dinosauria</taxon>
        <taxon>Saurischia</taxon>
        <taxon>Theropoda</taxon>
        <taxon>Coelurosauria</taxon>
        <taxon>Aves</taxon>
        <taxon>Neognathae</taxon>
        <taxon>Galloanserae</taxon>
        <taxon>Anseriformes</taxon>
        <taxon>Anatidae</taxon>
        <taxon>Anatinae</taxon>
        <taxon>Anas</taxon>
    </lineage>
</organism>
<evidence type="ECO:0000256" key="6">
    <source>
        <dbReference type="ARBA" id="ARBA00023319"/>
    </source>
</evidence>
<dbReference type="InterPro" id="IPR036179">
    <property type="entry name" value="Ig-like_dom_sf"/>
</dbReference>